<dbReference type="EMBL" id="JPDN02000019">
    <property type="protein sequence ID" value="PON25299.1"/>
    <property type="molecule type" value="Genomic_DNA"/>
</dbReference>
<dbReference type="AlphaFoldDB" id="A0A2P4ZLY9"/>
<dbReference type="STRING" id="398673.A0A2P4ZLY9"/>
<sequence>MAGAQRCTICQFAISEEDIIEGRYCIWDIAEATKYEYMPSPRQLEIRQRKLRSLMSTELLKHYAHLERNLPLELWDIVAHYLIPHFTSANLQSQWEPRPEPSYASLSRGIWCKYVDFEGTRYISAFSNRPGSDDWELIFQPSRERVVDVYAAENHFGITKLLFSTPDNSPNVDEAEGIWWRKSRVNEERLSIRGSSDGIKLRRLLDVENDVTAWSVPKSNSVRFEHLTPSYFIKLPDRMASLACNRPSIVGYTILWDVGLTKFHAHRRGEAGFKYQSSAYKSWLHMPVDPGEVITEVWLRQSLRRRERALGVI</sequence>
<organism evidence="1 2">
    <name type="scientific">Trichoderma gamsii</name>
    <dbReference type="NCBI Taxonomy" id="398673"/>
    <lineage>
        <taxon>Eukaryota</taxon>
        <taxon>Fungi</taxon>
        <taxon>Dikarya</taxon>
        <taxon>Ascomycota</taxon>
        <taxon>Pezizomycotina</taxon>
        <taxon>Sordariomycetes</taxon>
        <taxon>Hypocreomycetidae</taxon>
        <taxon>Hypocreales</taxon>
        <taxon>Hypocreaceae</taxon>
        <taxon>Trichoderma</taxon>
    </lineage>
</organism>
<comment type="caution">
    <text evidence="1">The sequence shown here is derived from an EMBL/GenBank/DDBJ whole genome shotgun (WGS) entry which is preliminary data.</text>
</comment>
<dbReference type="GeneID" id="29990669"/>
<proteinExistence type="predicted"/>
<dbReference type="Proteomes" id="UP000054821">
    <property type="component" value="Unassembled WGS sequence"/>
</dbReference>
<protein>
    <submittedName>
        <fullName evidence="1">Uncharacterized protein</fullName>
    </submittedName>
</protein>
<evidence type="ECO:0000313" key="2">
    <source>
        <dbReference type="Proteomes" id="UP000054821"/>
    </source>
</evidence>
<accession>A0A2P4ZLY9</accession>
<name>A0A2P4ZLY9_9HYPO</name>
<reference evidence="1 2" key="1">
    <citation type="journal article" date="2016" name="Genome Announc.">
        <title>Draft Whole-Genome Sequence of Trichoderma gamsii T6085, a Promising Biocontrol Agent of Fusarium Head Blight on Wheat.</title>
        <authorList>
            <person name="Baroncelli R."/>
            <person name="Zapparata A."/>
            <person name="Piaggeschi G."/>
            <person name="Sarrocco S."/>
            <person name="Vannacci G."/>
        </authorList>
    </citation>
    <scope>NUCLEOTIDE SEQUENCE [LARGE SCALE GENOMIC DNA]</scope>
    <source>
        <strain evidence="1 2">T6085</strain>
    </source>
</reference>
<gene>
    <name evidence="1" type="ORF">TGAM01_v205985</name>
</gene>
<evidence type="ECO:0000313" key="1">
    <source>
        <dbReference type="EMBL" id="PON25299.1"/>
    </source>
</evidence>
<keyword evidence="2" id="KW-1185">Reference proteome</keyword>
<dbReference type="RefSeq" id="XP_024405524.1">
    <property type="nucleotide sequence ID" value="XM_024549765.1"/>
</dbReference>